<keyword evidence="4" id="KW-0560">Oxidoreductase</keyword>
<dbReference type="PROSITE" id="PS51352">
    <property type="entry name" value="THIOREDOXIN_2"/>
    <property type="match status" value="1"/>
</dbReference>
<keyword evidence="5" id="KW-1185">Reference proteome</keyword>
<dbReference type="InterPro" id="IPR013766">
    <property type="entry name" value="Thioredoxin_domain"/>
</dbReference>
<feature type="domain" description="Thioredoxin" evidence="3">
    <location>
        <begin position="149"/>
        <end position="296"/>
    </location>
</feature>
<evidence type="ECO:0000313" key="4">
    <source>
        <dbReference type="EMBL" id="APW59955.1"/>
    </source>
</evidence>
<dbReference type="Proteomes" id="UP000186309">
    <property type="component" value="Chromosome"/>
</dbReference>
<dbReference type="InterPro" id="IPR036249">
    <property type="entry name" value="Thioredoxin-like_sf"/>
</dbReference>
<dbReference type="GO" id="GO:0016491">
    <property type="term" value="F:oxidoreductase activity"/>
    <property type="evidence" value="ECO:0007669"/>
    <property type="project" value="UniProtKB-KW"/>
</dbReference>
<dbReference type="Gene3D" id="3.40.30.10">
    <property type="entry name" value="Glutaredoxin"/>
    <property type="match status" value="2"/>
</dbReference>
<protein>
    <submittedName>
        <fullName evidence="4">Disulfide bond reductase DsbH</fullName>
        <ecNumber evidence="4">1.8.-.-</ecNumber>
    </submittedName>
</protein>
<dbReference type="KEGG" id="pbor:BSF38_01416"/>
<sequence>MSLSTVGSSRRRIVWLSLVVGLSFAFGSPAGADDAPAKRKSIYDAKADAKVQVEKATARAKHDGKRVLLMFGGDWCGWCHRLHTLFQENTEIRSLLFNEYELVMIDTKAPNAQTYLDQSSKDYSSVGYPFLAVLDADGKVLTGQRTGPLEEGDHHDPKKVKDFLTKWQIEPKDADALVRETLSRAASEDKRVFLTFGAPWCGWCHKLEDFLAKPDITALLEHDFLVVKVDVDRMKNGKEVMERYRPKESQGIPWFVVLDAKGEKHGTADAAFGNIGYPLEPKEIDAFMTLFESQGKLQPAQISELRKGLEKAAADIKAERAKREPAK</sequence>
<dbReference type="SUPFAM" id="SSF52833">
    <property type="entry name" value="Thioredoxin-like"/>
    <property type="match status" value="2"/>
</dbReference>
<organism evidence="4 5">
    <name type="scientific">Paludisphaera borealis</name>
    <dbReference type="NCBI Taxonomy" id="1387353"/>
    <lineage>
        <taxon>Bacteria</taxon>
        <taxon>Pseudomonadati</taxon>
        <taxon>Planctomycetota</taxon>
        <taxon>Planctomycetia</taxon>
        <taxon>Isosphaerales</taxon>
        <taxon>Isosphaeraceae</taxon>
        <taxon>Paludisphaera</taxon>
    </lineage>
</organism>
<reference evidence="5" key="1">
    <citation type="submission" date="2016-12" db="EMBL/GenBank/DDBJ databases">
        <title>Comparative genomics of four Isosphaeraceae planctomycetes: a common pool of plasmids and glycoside hydrolase genes.</title>
        <authorList>
            <person name="Ivanova A."/>
        </authorList>
    </citation>
    <scope>NUCLEOTIDE SEQUENCE [LARGE SCALE GENOMIC DNA]</scope>
    <source>
        <strain evidence="5">PX4</strain>
    </source>
</reference>
<evidence type="ECO:0000256" key="2">
    <source>
        <dbReference type="SAM" id="SignalP"/>
    </source>
</evidence>
<feature type="signal peptide" evidence="2">
    <location>
        <begin position="1"/>
        <end position="32"/>
    </location>
</feature>
<evidence type="ECO:0000256" key="1">
    <source>
        <dbReference type="ARBA" id="ARBA00022729"/>
    </source>
</evidence>
<dbReference type="AlphaFoldDB" id="A0A1U7CLZ0"/>
<dbReference type="PANTHER" id="PTHR15337">
    <property type="entry name" value="ANTERIOR GRADIENT PROTEIN-RELATED"/>
    <property type="match status" value="1"/>
</dbReference>
<accession>A0A1U7CLZ0</accession>
<dbReference type="EMBL" id="CP019082">
    <property type="protein sequence ID" value="APW59955.1"/>
    <property type="molecule type" value="Genomic_DNA"/>
</dbReference>
<dbReference type="Pfam" id="PF13899">
    <property type="entry name" value="Thioredoxin_7"/>
    <property type="match status" value="2"/>
</dbReference>
<dbReference type="STRING" id="1387353.BSF38_01416"/>
<dbReference type="InterPro" id="IPR051099">
    <property type="entry name" value="AGR/TXD"/>
</dbReference>
<dbReference type="EC" id="1.8.-.-" evidence="4"/>
<name>A0A1U7CLZ0_9BACT</name>
<dbReference type="OrthoDB" id="267639at2"/>
<dbReference type="PANTHER" id="PTHR15337:SF11">
    <property type="entry name" value="THIOREDOXIN DOMAIN-CONTAINING PROTEIN"/>
    <property type="match status" value="1"/>
</dbReference>
<evidence type="ECO:0000313" key="5">
    <source>
        <dbReference type="Proteomes" id="UP000186309"/>
    </source>
</evidence>
<gene>
    <name evidence="4" type="primary">dsbH_2</name>
    <name evidence="4" type="ORF">BSF38_01416</name>
</gene>
<keyword evidence="1 2" id="KW-0732">Signal</keyword>
<proteinExistence type="predicted"/>
<evidence type="ECO:0000259" key="3">
    <source>
        <dbReference type="PROSITE" id="PS51352"/>
    </source>
</evidence>
<feature type="chain" id="PRO_5012730523" evidence="2">
    <location>
        <begin position="33"/>
        <end position="327"/>
    </location>
</feature>